<dbReference type="InterPro" id="IPR036388">
    <property type="entry name" value="WH-like_DNA-bd_sf"/>
</dbReference>
<dbReference type="EMBL" id="KV901147">
    <property type="protein sequence ID" value="OON15815.1"/>
    <property type="molecule type" value="Genomic_DNA"/>
</dbReference>
<feature type="non-terminal residue" evidence="2">
    <location>
        <position position="1"/>
    </location>
</feature>
<accession>A0A1S8WN19</accession>
<sequence length="99" mass="10756">VDVETLDPHIRRDTLHVVETGVLVRVGNKAKGSSGSFKVTKPVKKPKVFKAKKPAAPKKPKAAKKPAKPKKNTPSNPKAAKAAAANAFFLRPLRERTHM</sequence>
<proteinExistence type="predicted"/>
<protein>
    <recommendedName>
        <fullName evidence="4">H15 domain-containing protein</fullName>
    </recommendedName>
</protein>
<keyword evidence="3" id="KW-1185">Reference proteome</keyword>
<reference evidence="2 3" key="1">
    <citation type="submission" date="2015-03" db="EMBL/GenBank/DDBJ databases">
        <title>Draft genome of the nematode, Opisthorchis viverrini.</title>
        <authorList>
            <person name="Mitreva M."/>
        </authorList>
    </citation>
    <scope>NUCLEOTIDE SEQUENCE [LARGE SCALE GENOMIC DNA]</scope>
    <source>
        <strain evidence="2">Khon Kaen</strain>
    </source>
</reference>
<evidence type="ECO:0000256" key="1">
    <source>
        <dbReference type="SAM" id="MobiDB-lite"/>
    </source>
</evidence>
<gene>
    <name evidence="2" type="ORF">X801_08378</name>
</gene>
<dbReference type="AlphaFoldDB" id="A0A1S8WN19"/>
<dbReference type="Proteomes" id="UP000243686">
    <property type="component" value="Unassembled WGS sequence"/>
</dbReference>
<feature type="region of interest" description="Disordered" evidence="1">
    <location>
        <begin position="29"/>
        <end position="99"/>
    </location>
</feature>
<dbReference type="Gene3D" id="1.10.10.10">
    <property type="entry name" value="Winged helix-like DNA-binding domain superfamily/Winged helix DNA-binding domain"/>
    <property type="match status" value="1"/>
</dbReference>
<evidence type="ECO:0008006" key="4">
    <source>
        <dbReference type="Google" id="ProtNLM"/>
    </source>
</evidence>
<organism evidence="2 3">
    <name type="scientific">Opisthorchis viverrini</name>
    <name type="common">Southeast Asian liver fluke</name>
    <dbReference type="NCBI Taxonomy" id="6198"/>
    <lineage>
        <taxon>Eukaryota</taxon>
        <taxon>Metazoa</taxon>
        <taxon>Spiralia</taxon>
        <taxon>Lophotrochozoa</taxon>
        <taxon>Platyhelminthes</taxon>
        <taxon>Trematoda</taxon>
        <taxon>Digenea</taxon>
        <taxon>Opisthorchiida</taxon>
        <taxon>Opisthorchiata</taxon>
        <taxon>Opisthorchiidae</taxon>
        <taxon>Opisthorchis</taxon>
    </lineage>
</organism>
<evidence type="ECO:0000313" key="3">
    <source>
        <dbReference type="Proteomes" id="UP000243686"/>
    </source>
</evidence>
<feature type="compositionally biased region" description="Basic residues" evidence="1">
    <location>
        <begin position="41"/>
        <end position="71"/>
    </location>
</feature>
<name>A0A1S8WN19_OPIVI</name>
<feature type="compositionally biased region" description="Low complexity" evidence="1">
    <location>
        <begin position="72"/>
        <end position="88"/>
    </location>
</feature>
<evidence type="ECO:0000313" key="2">
    <source>
        <dbReference type="EMBL" id="OON15815.1"/>
    </source>
</evidence>